<sequence length="81" mass="9348">MPLQVCGYPSILNYLIAFTEIDVNSKDGKSTDTVFVLNMPATRRINPKEQVEIVEKESKRYRKAQQSGIFIFIILIELHFT</sequence>
<keyword evidence="2" id="KW-1185">Reference proteome</keyword>
<organism evidence="1 2">
    <name type="scientific">Tritrichomonas musculus</name>
    <dbReference type="NCBI Taxonomy" id="1915356"/>
    <lineage>
        <taxon>Eukaryota</taxon>
        <taxon>Metamonada</taxon>
        <taxon>Parabasalia</taxon>
        <taxon>Tritrichomonadida</taxon>
        <taxon>Tritrichomonadidae</taxon>
        <taxon>Tritrichomonas</taxon>
    </lineage>
</organism>
<protein>
    <submittedName>
        <fullName evidence="1">Uncharacterized protein</fullName>
    </submittedName>
</protein>
<proteinExistence type="predicted"/>
<accession>A0ABR2IDX7</accession>
<comment type="caution">
    <text evidence="1">The sequence shown here is derived from an EMBL/GenBank/DDBJ whole genome shotgun (WGS) entry which is preliminary data.</text>
</comment>
<dbReference type="EMBL" id="JAPFFF010000018">
    <property type="protein sequence ID" value="KAK8860869.1"/>
    <property type="molecule type" value="Genomic_DNA"/>
</dbReference>
<name>A0ABR2IDX7_9EUKA</name>
<evidence type="ECO:0000313" key="2">
    <source>
        <dbReference type="Proteomes" id="UP001470230"/>
    </source>
</evidence>
<gene>
    <name evidence="1" type="ORF">M9Y10_012561</name>
</gene>
<dbReference type="Proteomes" id="UP001470230">
    <property type="component" value="Unassembled WGS sequence"/>
</dbReference>
<reference evidence="1 2" key="1">
    <citation type="submission" date="2024-04" db="EMBL/GenBank/DDBJ databases">
        <title>Tritrichomonas musculus Genome.</title>
        <authorList>
            <person name="Alves-Ferreira E."/>
            <person name="Grigg M."/>
            <person name="Lorenzi H."/>
            <person name="Galac M."/>
        </authorList>
    </citation>
    <scope>NUCLEOTIDE SEQUENCE [LARGE SCALE GENOMIC DNA]</scope>
    <source>
        <strain evidence="1 2">EAF2021</strain>
    </source>
</reference>
<evidence type="ECO:0000313" key="1">
    <source>
        <dbReference type="EMBL" id="KAK8860869.1"/>
    </source>
</evidence>